<keyword evidence="2" id="KW-1003">Cell membrane</keyword>
<feature type="transmembrane region" description="Helical" evidence="6">
    <location>
        <begin position="229"/>
        <end position="248"/>
    </location>
</feature>
<keyword evidence="9" id="KW-1185">Reference proteome</keyword>
<feature type="transmembrane region" description="Helical" evidence="6">
    <location>
        <begin position="645"/>
        <end position="667"/>
    </location>
</feature>
<feature type="transmembrane region" description="Helical" evidence="6">
    <location>
        <begin position="357"/>
        <end position="378"/>
    </location>
</feature>
<keyword evidence="5 6" id="KW-0472">Membrane</keyword>
<dbReference type="EMBL" id="JAAJBV010000001">
    <property type="protein sequence ID" value="NHM03255.1"/>
    <property type="molecule type" value="Genomic_DNA"/>
</dbReference>
<comment type="subcellular location">
    <subcellularLocation>
        <location evidence="1">Cell membrane</location>
        <topology evidence="1">Multi-pass membrane protein</topology>
    </subcellularLocation>
</comment>
<evidence type="ECO:0000259" key="7">
    <source>
        <dbReference type="PROSITE" id="PS50156"/>
    </source>
</evidence>
<organism evidence="8 9">
    <name type="scientific">Flavobacterium celericrescens</name>
    <dbReference type="NCBI Taxonomy" id="2709780"/>
    <lineage>
        <taxon>Bacteria</taxon>
        <taxon>Pseudomonadati</taxon>
        <taxon>Bacteroidota</taxon>
        <taxon>Flavobacteriia</taxon>
        <taxon>Flavobacteriales</taxon>
        <taxon>Flavobacteriaceae</taxon>
        <taxon>Flavobacterium</taxon>
    </lineage>
</organism>
<feature type="transmembrane region" description="Helical" evidence="6">
    <location>
        <begin position="322"/>
        <end position="345"/>
    </location>
</feature>
<evidence type="ECO:0000256" key="3">
    <source>
        <dbReference type="ARBA" id="ARBA00022692"/>
    </source>
</evidence>
<dbReference type="InterPro" id="IPR000731">
    <property type="entry name" value="SSD"/>
</dbReference>
<evidence type="ECO:0000313" key="8">
    <source>
        <dbReference type="EMBL" id="NHM03255.1"/>
    </source>
</evidence>
<feature type="transmembrane region" description="Helical" evidence="6">
    <location>
        <begin position="714"/>
        <end position="738"/>
    </location>
</feature>
<reference evidence="8 9" key="1">
    <citation type="submission" date="2020-02" db="EMBL/GenBank/DDBJ databases">
        <authorList>
            <person name="Chen W.-M."/>
        </authorList>
    </citation>
    <scope>NUCLEOTIDE SEQUENCE [LARGE SCALE GENOMIC DNA]</scope>
    <source>
        <strain evidence="8 9">TWA-26</strain>
    </source>
</reference>
<feature type="transmembrane region" description="Helical" evidence="6">
    <location>
        <begin position="673"/>
        <end position="693"/>
    </location>
</feature>
<dbReference type="Pfam" id="PF03176">
    <property type="entry name" value="MMPL"/>
    <property type="match status" value="2"/>
</dbReference>
<dbReference type="SUPFAM" id="SSF82866">
    <property type="entry name" value="Multidrug efflux transporter AcrB transmembrane domain"/>
    <property type="match status" value="2"/>
</dbReference>
<name>A0ABX0I7W8_9FLAO</name>
<feature type="transmembrane region" description="Helical" evidence="6">
    <location>
        <begin position="255"/>
        <end position="275"/>
    </location>
</feature>
<gene>
    <name evidence="8" type="ORF">G4L40_00905</name>
</gene>
<dbReference type="Gene3D" id="1.20.1640.10">
    <property type="entry name" value="Multidrug efflux transporter AcrB transmembrane domain"/>
    <property type="match status" value="2"/>
</dbReference>
<protein>
    <submittedName>
        <fullName evidence="8">MMPL family transporter</fullName>
    </submittedName>
</protein>
<keyword evidence="4 6" id="KW-1133">Transmembrane helix</keyword>
<proteinExistence type="predicted"/>
<feature type="transmembrane region" description="Helical" evidence="6">
    <location>
        <begin position="619"/>
        <end position="638"/>
    </location>
</feature>
<comment type="caution">
    <text evidence="8">The sequence shown here is derived from an EMBL/GenBank/DDBJ whole genome shotgun (WGS) entry which is preliminary data.</text>
</comment>
<evidence type="ECO:0000256" key="2">
    <source>
        <dbReference type="ARBA" id="ARBA00022475"/>
    </source>
</evidence>
<keyword evidence="3 6" id="KW-0812">Transmembrane</keyword>
<feature type="transmembrane region" description="Helical" evidence="6">
    <location>
        <begin position="281"/>
        <end position="301"/>
    </location>
</feature>
<dbReference type="InterPro" id="IPR050545">
    <property type="entry name" value="Mycobact_MmpL"/>
</dbReference>
<dbReference type="Proteomes" id="UP000761423">
    <property type="component" value="Unassembled WGS sequence"/>
</dbReference>
<evidence type="ECO:0000256" key="5">
    <source>
        <dbReference type="ARBA" id="ARBA00023136"/>
    </source>
</evidence>
<evidence type="ECO:0000313" key="9">
    <source>
        <dbReference type="Proteomes" id="UP000761423"/>
    </source>
</evidence>
<dbReference type="RefSeq" id="WP_166235107.1">
    <property type="nucleotide sequence ID" value="NZ_JAAJBV010000001.1"/>
</dbReference>
<feature type="domain" description="SSD" evidence="7">
    <location>
        <begin position="255"/>
        <end position="380"/>
    </location>
</feature>
<dbReference type="PANTHER" id="PTHR33406">
    <property type="entry name" value="MEMBRANE PROTEIN MJ1562-RELATED"/>
    <property type="match status" value="1"/>
</dbReference>
<evidence type="ECO:0000256" key="1">
    <source>
        <dbReference type="ARBA" id="ARBA00004651"/>
    </source>
</evidence>
<accession>A0ABX0I7W8</accession>
<sequence length="819" mass="93015">MLKWLSTSFWDFIASKILRNKIGLLILVALFTLFMASQWKYIKFTNTEANLLPASEKANIEYNSFLEKFGEEGNLIVVGIQDSLIFSPKIYASWEKLMLQLKQNKEVEVIISLNDLKRLQKNDSLSTFELTALLDPAKTKDAAYLKERKKELLTQMPFYEGLLYNKSGIIRSAIYLDKKIVNTPERKNLVLHKIIPAIEAFEKETKVDLHVSGMPYIRSLNSEYIISEISLFIGAALGITSLIFFFFFRSFRTTLISMCIVIVGVMWSFGFLGLLRYEITVLTALVPTLMIVIGIPNCIFLTNKYHQECRIHGNQAKALVRVITKVGTPTLITNLTTSFGFATFIVTNNELLKEFGVVTSINIIALFFLCLFVIPVAYSYMSIPKERHLDHLERSYAVSFLNWIQKTIKSKRTIVYTVAILLLATGIFGIFKMRISGSLIEDMPKKAAFFDDIVFFEKEFDGVMPIEIMIDTKKKKGVMKLTTLKRMDELQETIDSIPELSKPISIVNLVKYSKQAYYNNNPEYYELPTSQEQAFILSFAKNSVKNSKDNIMKSYVDETGQYTRITTFIKDEGINNLDIIESKLQSKIDELFPKERYEVSITGKAVVFQKGTKYLLDNLLQSLLLSVFITALLIAFMFRSIKMIVVALVPNLLPLLMTAGIMGYFNIPLKPSTILVFGIAFGLSVDDTIRFLAEYRQALTRNNWKIKKSVFATINESGLSMFYTSVVLFSGFSVFMLSSFGGTIALGGLVSITLLFGMLSNLVLLPSLVLTLNKTLANQQEFVEPTINILSDEEVGEVDKIEFNEFDEEDIEEENSNEK</sequence>
<evidence type="ECO:0000256" key="4">
    <source>
        <dbReference type="ARBA" id="ARBA00022989"/>
    </source>
</evidence>
<dbReference type="InterPro" id="IPR004869">
    <property type="entry name" value="MMPL_dom"/>
</dbReference>
<feature type="transmembrane region" description="Helical" evidence="6">
    <location>
        <begin position="413"/>
        <end position="431"/>
    </location>
</feature>
<dbReference type="PANTHER" id="PTHR33406:SF12">
    <property type="entry name" value="BLR2997 PROTEIN"/>
    <property type="match status" value="1"/>
</dbReference>
<feature type="transmembrane region" description="Helical" evidence="6">
    <location>
        <begin position="744"/>
        <end position="765"/>
    </location>
</feature>
<evidence type="ECO:0000256" key="6">
    <source>
        <dbReference type="SAM" id="Phobius"/>
    </source>
</evidence>
<dbReference type="PROSITE" id="PS50156">
    <property type="entry name" value="SSD"/>
    <property type="match status" value="1"/>
</dbReference>